<organism evidence="1 2">
    <name type="scientific">Irpex rosettiformis</name>
    <dbReference type="NCBI Taxonomy" id="378272"/>
    <lineage>
        <taxon>Eukaryota</taxon>
        <taxon>Fungi</taxon>
        <taxon>Dikarya</taxon>
        <taxon>Basidiomycota</taxon>
        <taxon>Agaricomycotina</taxon>
        <taxon>Agaricomycetes</taxon>
        <taxon>Polyporales</taxon>
        <taxon>Irpicaceae</taxon>
        <taxon>Irpex</taxon>
    </lineage>
</organism>
<evidence type="ECO:0000313" key="1">
    <source>
        <dbReference type="EMBL" id="KAI0085744.1"/>
    </source>
</evidence>
<keyword evidence="2" id="KW-1185">Reference proteome</keyword>
<accession>A0ACB8TUZ6</accession>
<dbReference type="EMBL" id="MU274928">
    <property type="protein sequence ID" value="KAI0085744.1"/>
    <property type="molecule type" value="Genomic_DNA"/>
</dbReference>
<protein>
    <submittedName>
        <fullName evidence="1">Uncharacterized protein</fullName>
    </submittedName>
</protein>
<name>A0ACB8TUZ6_9APHY</name>
<gene>
    <name evidence="1" type="ORF">BDY19DRAFT_1018610</name>
</gene>
<proteinExistence type="predicted"/>
<dbReference type="Proteomes" id="UP001055072">
    <property type="component" value="Unassembled WGS sequence"/>
</dbReference>
<evidence type="ECO:0000313" key="2">
    <source>
        <dbReference type="Proteomes" id="UP001055072"/>
    </source>
</evidence>
<comment type="caution">
    <text evidence="1">The sequence shown here is derived from an EMBL/GenBank/DDBJ whole genome shotgun (WGS) entry which is preliminary data.</text>
</comment>
<sequence>MEHKFSVSDPTFRAASPQTSTIPQKRKSAQEDRPPRSRTTPSSPADSRASEESPHNEYQTGRVTCEHCGTTVSFRDDVTGKFTVKHWDSHRQDPSASHPITVTDPVMYTPETRGEPSVPQIKRRRAKRTEEERIDYLRSDPYVAQFEAYRVLCASCDKWIRLRPNSTYCSIPWDAHRKSCLSKKAAKVTASDERSNLFSTDPQVREFESQRVRCKICDSWVSVAGEDNAQALQTWLAHRSRCLSSRRTPTSGVVHPSASTSKAASIPSVNSVPPPSKHLLAMVSSSTLPTPQIRPSVSRNTTERSTPSTSTFSPTFKDLTPSNFIPSQESRRRNAEQRAANLRSDPYVSQVEPNRVFCSVCKKWVQLRQDSSYCAYPWTQHKDKCLKRQQRRAQKAADLAQYRAQMEALDQEERSVKHAEHSDGLESEASYESGDDETRERRLAEKRDNRRRMKLQAEADRARFLEERKALLLEKEAALLHYSDEDAEGESDDAEDEALVVHFAELDTPIGRLEFVSTSIRYLFRTTYEHSDDLTIAALVTYLNAAIPPDKHEDFDTTEVTKAAMALRERGEFVFQGDTLRLP</sequence>
<reference evidence="1" key="1">
    <citation type="journal article" date="2021" name="Environ. Microbiol.">
        <title>Gene family expansions and transcriptome signatures uncover fungal adaptations to wood decay.</title>
        <authorList>
            <person name="Hage H."/>
            <person name="Miyauchi S."/>
            <person name="Viragh M."/>
            <person name="Drula E."/>
            <person name="Min B."/>
            <person name="Chaduli D."/>
            <person name="Navarro D."/>
            <person name="Favel A."/>
            <person name="Norest M."/>
            <person name="Lesage-Meessen L."/>
            <person name="Balint B."/>
            <person name="Merenyi Z."/>
            <person name="de Eugenio L."/>
            <person name="Morin E."/>
            <person name="Martinez A.T."/>
            <person name="Baldrian P."/>
            <person name="Stursova M."/>
            <person name="Martinez M.J."/>
            <person name="Novotny C."/>
            <person name="Magnuson J.K."/>
            <person name="Spatafora J.W."/>
            <person name="Maurice S."/>
            <person name="Pangilinan J."/>
            <person name="Andreopoulos W."/>
            <person name="LaButti K."/>
            <person name="Hundley H."/>
            <person name="Na H."/>
            <person name="Kuo A."/>
            <person name="Barry K."/>
            <person name="Lipzen A."/>
            <person name="Henrissat B."/>
            <person name="Riley R."/>
            <person name="Ahrendt S."/>
            <person name="Nagy L.G."/>
            <person name="Grigoriev I.V."/>
            <person name="Martin F."/>
            <person name="Rosso M.N."/>
        </authorList>
    </citation>
    <scope>NUCLEOTIDE SEQUENCE</scope>
    <source>
        <strain evidence="1">CBS 384.51</strain>
    </source>
</reference>